<comment type="caution">
    <text evidence="6">The sequence shown here is derived from an EMBL/GenBank/DDBJ whole genome shotgun (WGS) entry which is preliminary data.</text>
</comment>
<name>A0A1V5ZJU2_9BACT</name>
<evidence type="ECO:0000256" key="1">
    <source>
        <dbReference type="ARBA" id="ARBA00006576"/>
    </source>
</evidence>
<sequence length="132" mass="15444">MINFKQNHILKLAIQEAEKSNYKQKLGAVIFDKKIIISSGHNTHSSKRKKLHPQFQKWNGSIHAEVDAIIRARKELKGCSLLVVRLNNKSEIRLAKPCKECMKYILYVGIKKIYYSSNKFPFIEKINMKNIW</sequence>
<dbReference type="InterPro" id="IPR015517">
    <property type="entry name" value="dCMP_deaminase-rel"/>
</dbReference>
<gene>
    <name evidence="6" type="primary">tadA</name>
    <name evidence="6" type="ORF">BWY04_01359</name>
</gene>
<feature type="domain" description="CMP/dCMP-type deaminase" evidence="5">
    <location>
        <begin position="4"/>
        <end position="132"/>
    </location>
</feature>
<dbReference type="AlphaFoldDB" id="A0A1V5ZJU2"/>
<dbReference type="InterPro" id="IPR016193">
    <property type="entry name" value="Cytidine_deaminase-like"/>
</dbReference>
<dbReference type="InterPro" id="IPR016192">
    <property type="entry name" value="APOBEC/CMP_deaminase_Zn-bd"/>
</dbReference>
<protein>
    <submittedName>
        <fullName evidence="6">tRNA-specific adenosine deaminase</fullName>
        <ecNumber evidence="6">3.5.4.33</ecNumber>
    </submittedName>
</protein>
<dbReference type="GO" id="GO:0005737">
    <property type="term" value="C:cytoplasm"/>
    <property type="evidence" value="ECO:0007669"/>
    <property type="project" value="TreeGrafter"/>
</dbReference>
<dbReference type="GO" id="GO:0008270">
    <property type="term" value="F:zinc ion binding"/>
    <property type="evidence" value="ECO:0007669"/>
    <property type="project" value="InterPro"/>
</dbReference>
<dbReference type="EMBL" id="MWDB01000047">
    <property type="protein sequence ID" value="OQB40352.1"/>
    <property type="molecule type" value="Genomic_DNA"/>
</dbReference>
<organism evidence="6">
    <name type="scientific">candidate division CPR1 bacterium ADurb.Bin160</name>
    <dbReference type="NCBI Taxonomy" id="1852826"/>
    <lineage>
        <taxon>Bacteria</taxon>
        <taxon>candidate division CPR1</taxon>
    </lineage>
</organism>
<dbReference type="SUPFAM" id="SSF53927">
    <property type="entry name" value="Cytidine deaminase-like"/>
    <property type="match status" value="1"/>
</dbReference>
<dbReference type="PANTHER" id="PTHR11086">
    <property type="entry name" value="DEOXYCYTIDYLATE DEAMINASE-RELATED"/>
    <property type="match status" value="1"/>
</dbReference>
<evidence type="ECO:0000256" key="3">
    <source>
        <dbReference type="ARBA" id="ARBA00022801"/>
    </source>
</evidence>
<keyword evidence="2" id="KW-0479">Metal-binding</keyword>
<dbReference type="EC" id="3.5.4.33" evidence="6"/>
<dbReference type="PANTHER" id="PTHR11086:SF18">
    <property type="entry name" value="DEOXYCYTIDYLATE DEAMINASE"/>
    <property type="match status" value="1"/>
</dbReference>
<dbReference type="InterPro" id="IPR002125">
    <property type="entry name" value="CMP_dCMP_dom"/>
</dbReference>
<evidence type="ECO:0000259" key="5">
    <source>
        <dbReference type="PROSITE" id="PS51747"/>
    </source>
</evidence>
<evidence type="ECO:0000256" key="4">
    <source>
        <dbReference type="ARBA" id="ARBA00022833"/>
    </source>
</evidence>
<comment type="similarity">
    <text evidence="1">Belongs to the cytidine and deoxycytidylate deaminase family.</text>
</comment>
<keyword evidence="4" id="KW-0862">Zinc</keyword>
<accession>A0A1V5ZJU2</accession>
<reference evidence="6" key="1">
    <citation type="submission" date="2017-02" db="EMBL/GenBank/DDBJ databases">
        <title>Delving into the versatile metabolic prowess of the omnipresent phylum Bacteroidetes.</title>
        <authorList>
            <person name="Nobu M.K."/>
            <person name="Mei R."/>
            <person name="Narihiro T."/>
            <person name="Kuroda K."/>
            <person name="Liu W.-T."/>
        </authorList>
    </citation>
    <scope>NUCLEOTIDE SEQUENCE</scope>
    <source>
        <strain evidence="6">ADurb.Bin160</strain>
    </source>
</reference>
<evidence type="ECO:0000313" key="6">
    <source>
        <dbReference type="EMBL" id="OQB40352.1"/>
    </source>
</evidence>
<dbReference type="Proteomes" id="UP000485621">
    <property type="component" value="Unassembled WGS sequence"/>
</dbReference>
<dbReference type="GO" id="GO:0052717">
    <property type="term" value="F:tRNA-specific adenosine-34 deaminase activity"/>
    <property type="evidence" value="ECO:0007669"/>
    <property type="project" value="UniProtKB-EC"/>
</dbReference>
<dbReference type="Pfam" id="PF00383">
    <property type="entry name" value="dCMP_cyt_deam_1"/>
    <property type="match status" value="1"/>
</dbReference>
<dbReference type="Gene3D" id="3.40.140.10">
    <property type="entry name" value="Cytidine Deaminase, domain 2"/>
    <property type="match status" value="1"/>
</dbReference>
<dbReference type="PROSITE" id="PS00903">
    <property type="entry name" value="CYT_DCMP_DEAMINASES_1"/>
    <property type="match status" value="1"/>
</dbReference>
<keyword evidence="3 6" id="KW-0378">Hydrolase</keyword>
<evidence type="ECO:0000256" key="2">
    <source>
        <dbReference type="ARBA" id="ARBA00022723"/>
    </source>
</evidence>
<dbReference type="GO" id="GO:0004132">
    <property type="term" value="F:dCMP deaminase activity"/>
    <property type="evidence" value="ECO:0007669"/>
    <property type="project" value="TreeGrafter"/>
</dbReference>
<proteinExistence type="inferred from homology"/>
<dbReference type="PROSITE" id="PS51747">
    <property type="entry name" value="CYT_DCMP_DEAMINASES_2"/>
    <property type="match status" value="1"/>
</dbReference>